<comment type="caution">
    <text evidence="2">The sequence shown here is derived from an EMBL/GenBank/DDBJ whole genome shotgun (WGS) entry which is preliminary data.</text>
</comment>
<dbReference type="OrthoDB" id="204776at2157"/>
<feature type="transmembrane region" description="Helical" evidence="1">
    <location>
        <begin position="152"/>
        <end position="175"/>
    </location>
</feature>
<dbReference type="EMBL" id="QKNX01000004">
    <property type="protein sequence ID" value="TKR25310.1"/>
    <property type="molecule type" value="Genomic_DNA"/>
</dbReference>
<sequence length="260" mass="28268">MTAILENESRRRLRGSIALIGVFAVLAVMYFSIFPEFSESAVDIEAVISDSAFEAFGTESYNTIEGFIAAEMYSFFWVLLIAIYFAYVSAGTIAGDIESRKMDLTLSNPVSRESVVAQKVAALWVPLVALNVAVPAIVYVGSVGIDEPINPVALAMVHLLSVPYLLVCAGIGLVASVLFDRARTAQGVALVAVFVLWLVDTISTLDPDAEWLGQFTPSRYYDETDILVNEVYAFFDAAILLVAFVLLVLVATGLFVERDI</sequence>
<evidence type="ECO:0000313" key="2">
    <source>
        <dbReference type="EMBL" id="TKR25310.1"/>
    </source>
</evidence>
<keyword evidence="1" id="KW-1133">Transmembrane helix</keyword>
<dbReference type="PANTHER" id="PTHR43471:SF12">
    <property type="entry name" value="HYPOTHETICAL MEMBRANE PROTEIN, CONSERVED"/>
    <property type="match status" value="1"/>
</dbReference>
<keyword evidence="3" id="KW-1185">Reference proteome</keyword>
<keyword evidence="1" id="KW-0472">Membrane</keyword>
<feature type="transmembrane region" description="Helical" evidence="1">
    <location>
        <begin position="187"/>
        <end position="205"/>
    </location>
</feature>
<protein>
    <submittedName>
        <fullName evidence="2">ABC transporter permease</fullName>
    </submittedName>
</protein>
<evidence type="ECO:0000313" key="3">
    <source>
        <dbReference type="Proteomes" id="UP000308037"/>
    </source>
</evidence>
<name>A0A4U5J886_9EURY</name>
<proteinExistence type="predicted"/>
<keyword evidence="1" id="KW-0812">Transmembrane</keyword>
<organism evidence="2 3">
    <name type="scientific">Natronomonas salsuginis</name>
    <dbReference type="NCBI Taxonomy" id="2217661"/>
    <lineage>
        <taxon>Archaea</taxon>
        <taxon>Methanobacteriati</taxon>
        <taxon>Methanobacteriota</taxon>
        <taxon>Stenosarchaea group</taxon>
        <taxon>Halobacteria</taxon>
        <taxon>Halobacteriales</taxon>
        <taxon>Natronomonadaceae</taxon>
        <taxon>Natronomonas</taxon>
    </lineage>
</organism>
<accession>A0A4U5J886</accession>
<feature type="transmembrane region" description="Helical" evidence="1">
    <location>
        <begin position="116"/>
        <end position="140"/>
    </location>
</feature>
<dbReference type="GO" id="GO:0005886">
    <property type="term" value="C:plasma membrane"/>
    <property type="evidence" value="ECO:0007669"/>
    <property type="project" value="UniProtKB-SubCell"/>
</dbReference>
<evidence type="ECO:0000256" key="1">
    <source>
        <dbReference type="SAM" id="Phobius"/>
    </source>
</evidence>
<reference evidence="2 3" key="1">
    <citation type="submission" date="2019-04" db="EMBL/GenBank/DDBJ databases">
        <title>Natronomonas sp. F20-122 a newhaloarchaeon isolated from a saline saltern of Isla Bacuta, Huelva, Spain.</title>
        <authorList>
            <person name="Duran-Viseras A."/>
            <person name="Sanchez-Porro C."/>
            <person name="Ventosa A."/>
        </authorList>
    </citation>
    <scope>NUCLEOTIDE SEQUENCE [LARGE SCALE GENOMIC DNA]</scope>
    <source>
        <strain evidence="2 3">F20-122</strain>
    </source>
</reference>
<feature type="transmembrane region" description="Helical" evidence="1">
    <location>
        <begin position="75"/>
        <end position="95"/>
    </location>
</feature>
<dbReference type="PANTHER" id="PTHR43471">
    <property type="entry name" value="ABC TRANSPORTER PERMEASE"/>
    <property type="match status" value="1"/>
</dbReference>
<feature type="transmembrane region" description="Helical" evidence="1">
    <location>
        <begin position="12"/>
        <end position="33"/>
    </location>
</feature>
<gene>
    <name evidence="2" type="ORF">DM868_11130</name>
</gene>
<dbReference type="AlphaFoldDB" id="A0A4U5J886"/>
<dbReference type="Proteomes" id="UP000308037">
    <property type="component" value="Unassembled WGS sequence"/>
</dbReference>
<dbReference type="GO" id="GO:0140359">
    <property type="term" value="F:ABC-type transporter activity"/>
    <property type="evidence" value="ECO:0007669"/>
    <property type="project" value="InterPro"/>
</dbReference>
<dbReference type="Pfam" id="PF12679">
    <property type="entry name" value="ABC2_membrane_2"/>
    <property type="match status" value="1"/>
</dbReference>
<dbReference type="RefSeq" id="WP_137276949.1">
    <property type="nucleotide sequence ID" value="NZ_QKNX01000004.1"/>
</dbReference>
<feature type="transmembrane region" description="Helical" evidence="1">
    <location>
        <begin position="231"/>
        <end position="256"/>
    </location>
</feature>